<dbReference type="NCBIfam" id="TIGR00305">
    <property type="entry name" value="putative toxin-antitoxin system toxin component, PIN family"/>
    <property type="match status" value="1"/>
</dbReference>
<evidence type="ECO:0000313" key="2">
    <source>
        <dbReference type="EMBL" id="KGE88173.1"/>
    </source>
</evidence>
<dbReference type="STRING" id="1524460.IX84_10130"/>
<dbReference type="Proteomes" id="UP000029736">
    <property type="component" value="Unassembled WGS sequence"/>
</dbReference>
<dbReference type="InterPro" id="IPR002716">
    <property type="entry name" value="PIN_dom"/>
</dbReference>
<proteinExistence type="predicted"/>
<dbReference type="PANTHER" id="PTHR34610">
    <property type="entry name" value="SSL7007 PROTEIN"/>
    <property type="match status" value="1"/>
</dbReference>
<organism evidence="2 3">
    <name type="scientific">Phaeodactylibacter xiamenensis</name>
    <dbReference type="NCBI Taxonomy" id="1524460"/>
    <lineage>
        <taxon>Bacteria</taxon>
        <taxon>Pseudomonadati</taxon>
        <taxon>Bacteroidota</taxon>
        <taxon>Saprospiria</taxon>
        <taxon>Saprospirales</taxon>
        <taxon>Haliscomenobacteraceae</taxon>
        <taxon>Phaeodactylibacter</taxon>
    </lineage>
</organism>
<dbReference type="RefSeq" id="WP_044219434.1">
    <property type="nucleotide sequence ID" value="NZ_JBKAGJ010000007.1"/>
</dbReference>
<dbReference type="PANTHER" id="PTHR34610:SF3">
    <property type="entry name" value="SSL7007 PROTEIN"/>
    <property type="match status" value="1"/>
</dbReference>
<dbReference type="SMART" id="SM00670">
    <property type="entry name" value="PINc"/>
    <property type="match status" value="1"/>
</dbReference>
<comment type="caution">
    <text evidence="2">The sequence shown here is derived from an EMBL/GenBank/DDBJ whole genome shotgun (WGS) entry which is preliminary data.</text>
</comment>
<dbReference type="OrthoDB" id="9802590at2"/>
<evidence type="ECO:0000259" key="1">
    <source>
        <dbReference type="SMART" id="SM00670"/>
    </source>
</evidence>
<evidence type="ECO:0000313" key="3">
    <source>
        <dbReference type="Proteomes" id="UP000029736"/>
    </source>
</evidence>
<dbReference type="InterPro" id="IPR029060">
    <property type="entry name" value="PIN-like_dom_sf"/>
</dbReference>
<sequence length="135" mass="15602">MKVVIDTNCLIVSIPRKNPEFWLYKAFSDGLFEWLVSNEILTEYEEQLSSFYSPKTADLVLKILSTAPNVNFTEPYFRWGLIETDPDDNKFADLAISANANYLVTHDKHFKVLDTIPFPTVKVVDLPSFRQALFY</sequence>
<accession>A0A098S957</accession>
<dbReference type="InterPro" id="IPR002850">
    <property type="entry name" value="PIN_toxin-like"/>
</dbReference>
<dbReference type="Pfam" id="PF13470">
    <property type="entry name" value="PIN_3"/>
    <property type="match status" value="1"/>
</dbReference>
<dbReference type="EMBL" id="JPOS01000020">
    <property type="protein sequence ID" value="KGE88173.1"/>
    <property type="molecule type" value="Genomic_DNA"/>
</dbReference>
<name>A0A098S957_9BACT</name>
<dbReference type="SUPFAM" id="SSF88723">
    <property type="entry name" value="PIN domain-like"/>
    <property type="match status" value="1"/>
</dbReference>
<dbReference type="AlphaFoldDB" id="A0A098S957"/>
<reference evidence="2 3" key="1">
    <citation type="journal article" date="2014" name="Int. J. Syst. Evol. Microbiol.">
        <title>Phaeodactylibacter xiamenensis gen. nov., sp. nov., a member of the family Saprospiraceae isolated from the marine alga Phaeodactylum tricornutum.</title>
        <authorList>
            <person name="Chen Z.Jr."/>
            <person name="Lei X."/>
            <person name="Lai Q."/>
            <person name="Li Y."/>
            <person name="Zhang B."/>
            <person name="Zhang J."/>
            <person name="Zhang H."/>
            <person name="Yang L."/>
            <person name="Zheng W."/>
            <person name="Tian Y."/>
            <person name="Yu Z."/>
            <person name="Xu H.Jr."/>
            <person name="Zheng T."/>
        </authorList>
    </citation>
    <scope>NUCLEOTIDE SEQUENCE [LARGE SCALE GENOMIC DNA]</scope>
    <source>
        <strain evidence="2 3">KD52</strain>
    </source>
</reference>
<keyword evidence="3" id="KW-1185">Reference proteome</keyword>
<protein>
    <recommendedName>
        <fullName evidence="1">PIN domain-containing protein</fullName>
    </recommendedName>
</protein>
<gene>
    <name evidence="2" type="ORF">IX84_10130</name>
</gene>
<feature type="domain" description="PIN" evidence="1">
    <location>
        <begin position="1"/>
        <end position="112"/>
    </location>
</feature>